<organism evidence="1 2">
    <name type="scientific">Pistacia atlantica</name>
    <dbReference type="NCBI Taxonomy" id="434234"/>
    <lineage>
        <taxon>Eukaryota</taxon>
        <taxon>Viridiplantae</taxon>
        <taxon>Streptophyta</taxon>
        <taxon>Embryophyta</taxon>
        <taxon>Tracheophyta</taxon>
        <taxon>Spermatophyta</taxon>
        <taxon>Magnoliopsida</taxon>
        <taxon>eudicotyledons</taxon>
        <taxon>Gunneridae</taxon>
        <taxon>Pentapetalae</taxon>
        <taxon>rosids</taxon>
        <taxon>malvids</taxon>
        <taxon>Sapindales</taxon>
        <taxon>Anacardiaceae</taxon>
        <taxon>Pistacia</taxon>
    </lineage>
</organism>
<name>A0ACC1B4G9_9ROSI</name>
<comment type="caution">
    <text evidence="1">The sequence shown here is derived from an EMBL/GenBank/DDBJ whole genome shotgun (WGS) entry which is preliminary data.</text>
</comment>
<sequence length="69" mass="7986">MGVFNYEMEVVTKIPPTKMFKAFVIDGDSLIPKIVPQAIKNVEVVEGDGGAWQYQEDYFWRRLVYTIIT</sequence>
<dbReference type="Proteomes" id="UP001164250">
    <property type="component" value="Chromosome 7"/>
</dbReference>
<dbReference type="EMBL" id="CM047903">
    <property type="protein sequence ID" value="KAJ0093713.1"/>
    <property type="molecule type" value="Genomic_DNA"/>
</dbReference>
<evidence type="ECO:0000313" key="2">
    <source>
        <dbReference type="Proteomes" id="UP001164250"/>
    </source>
</evidence>
<gene>
    <name evidence="1" type="ORF">Patl1_24956</name>
</gene>
<protein>
    <submittedName>
        <fullName evidence="1">Uncharacterized protein</fullName>
    </submittedName>
</protein>
<keyword evidence="2" id="KW-1185">Reference proteome</keyword>
<evidence type="ECO:0000313" key="1">
    <source>
        <dbReference type="EMBL" id="KAJ0093713.1"/>
    </source>
</evidence>
<accession>A0ACC1B4G9</accession>
<proteinExistence type="predicted"/>
<reference evidence="2" key="1">
    <citation type="journal article" date="2023" name="G3 (Bethesda)">
        <title>Genome assembly and association tests identify interacting loci associated with vigor, precocity, and sex in interspecific pistachio rootstocks.</title>
        <authorList>
            <person name="Palmer W."/>
            <person name="Jacygrad E."/>
            <person name="Sagayaradj S."/>
            <person name="Cavanaugh K."/>
            <person name="Han R."/>
            <person name="Bertier L."/>
            <person name="Beede B."/>
            <person name="Kafkas S."/>
            <person name="Golino D."/>
            <person name="Preece J."/>
            <person name="Michelmore R."/>
        </authorList>
    </citation>
    <scope>NUCLEOTIDE SEQUENCE [LARGE SCALE GENOMIC DNA]</scope>
</reference>